<organism evidence="1 2">
    <name type="scientific">Pararhizobium capsulatum DSM 1112</name>
    <dbReference type="NCBI Taxonomy" id="1121113"/>
    <lineage>
        <taxon>Bacteria</taxon>
        <taxon>Pseudomonadati</taxon>
        <taxon>Pseudomonadota</taxon>
        <taxon>Alphaproteobacteria</taxon>
        <taxon>Hyphomicrobiales</taxon>
        <taxon>Rhizobiaceae</taxon>
        <taxon>Rhizobium/Agrobacterium group</taxon>
        <taxon>Pararhizobium</taxon>
    </lineage>
</organism>
<keyword evidence="2" id="KW-1185">Reference proteome</keyword>
<gene>
    <name evidence="1" type="ORF">QO002_001095</name>
</gene>
<proteinExistence type="predicted"/>
<dbReference type="Proteomes" id="UP001230207">
    <property type="component" value="Unassembled WGS sequence"/>
</dbReference>
<evidence type="ECO:0000313" key="1">
    <source>
        <dbReference type="EMBL" id="MDQ0318957.1"/>
    </source>
</evidence>
<dbReference type="RefSeq" id="WP_307227455.1">
    <property type="nucleotide sequence ID" value="NZ_JAUSVF010000001.1"/>
</dbReference>
<sequence length="221" mass="24275">MKFFVTTPVLQKMKFDGIEGRAEFTILPPDVQRPLTQHQEELIAKYRLLNDGCQGAYPGPETDKVCEQRDKVNLSKFGICFGMKEQTLADSQWHACRVSSYGYEIGSESFRVTCRPGESITVSLGIFALEDLTAVAKGHGVVKLRKSELSSTYSVIKVPMDDGDRASINYDFDATGANLLRDLYDGRSAKFPIGSGSISVSIGSGNDALRDEIAHAYSVCK</sequence>
<name>A0ABU0BL39_9HYPH</name>
<dbReference type="EMBL" id="JAUSVF010000001">
    <property type="protein sequence ID" value="MDQ0318957.1"/>
    <property type="molecule type" value="Genomic_DNA"/>
</dbReference>
<accession>A0ABU0BL39</accession>
<comment type="caution">
    <text evidence="1">The sequence shown here is derived from an EMBL/GenBank/DDBJ whole genome shotgun (WGS) entry which is preliminary data.</text>
</comment>
<evidence type="ECO:0000313" key="2">
    <source>
        <dbReference type="Proteomes" id="UP001230207"/>
    </source>
</evidence>
<protein>
    <submittedName>
        <fullName evidence="1">Uncharacterized protein</fullName>
    </submittedName>
</protein>
<reference evidence="1 2" key="1">
    <citation type="submission" date="2023-07" db="EMBL/GenBank/DDBJ databases">
        <title>Genomic Encyclopedia of Type Strains, Phase IV (KMG-IV): sequencing the most valuable type-strain genomes for metagenomic binning, comparative biology and taxonomic classification.</title>
        <authorList>
            <person name="Goeker M."/>
        </authorList>
    </citation>
    <scope>NUCLEOTIDE SEQUENCE [LARGE SCALE GENOMIC DNA]</scope>
    <source>
        <strain evidence="1 2">DSM 1112</strain>
    </source>
</reference>